<keyword evidence="1" id="KW-0732">Signal</keyword>
<reference evidence="2 3" key="1">
    <citation type="submission" date="2023-11" db="EMBL/GenBank/DDBJ databases">
        <title>Analysis of the Genomes of Mucilaginibacter gossypii cycad 4 and M. sabulilitoris SNA2: microbes with the potential for plant growth promotion.</title>
        <authorList>
            <person name="Hirsch A.M."/>
            <person name="Humm E."/>
            <person name="Rubbi M."/>
            <person name="Del Vecchio G."/>
            <person name="Ha S.M."/>
            <person name="Pellegrini M."/>
            <person name="Gunsalus R.P."/>
        </authorList>
    </citation>
    <scope>NUCLEOTIDE SEQUENCE [LARGE SCALE GENOMIC DNA]</scope>
    <source>
        <strain evidence="2 3">SNA2</strain>
    </source>
</reference>
<evidence type="ECO:0000256" key="1">
    <source>
        <dbReference type="SAM" id="SignalP"/>
    </source>
</evidence>
<dbReference type="EMBL" id="CP139558">
    <property type="protein sequence ID" value="WPU92608.1"/>
    <property type="molecule type" value="Genomic_DNA"/>
</dbReference>
<proteinExistence type="predicted"/>
<protein>
    <recommendedName>
        <fullName evidence="4">Outer membrane protein beta-barrel domain-containing protein</fullName>
    </recommendedName>
</protein>
<evidence type="ECO:0000313" key="2">
    <source>
        <dbReference type="EMBL" id="WPU92608.1"/>
    </source>
</evidence>
<gene>
    <name evidence="2" type="ORF">SNE25_25110</name>
</gene>
<dbReference type="Proteomes" id="UP001324380">
    <property type="component" value="Chromosome"/>
</dbReference>
<evidence type="ECO:0000313" key="3">
    <source>
        <dbReference type="Proteomes" id="UP001324380"/>
    </source>
</evidence>
<feature type="chain" id="PRO_5047038754" description="Outer membrane protein beta-barrel domain-containing protein" evidence="1">
    <location>
        <begin position="26"/>
        <end position="180"/>
    </location>
</feature>
<organism evidence="2 3">
    <name type="scientific">Mucilaginibacter sabulilitoris</name>
    <dbReference type="NCBI Taxonomy" id="1173583"/>
    <lineage>
        <taxon>Bacteria</taxon>
        <taxon>Pseudomonadati</taxon>
        <taxon>Bacteroidota</taxon>
        <taxon>Sphingobacteriia</taxon>
        <taxon>Sphingobacteriales</taxon>
        <taxon>Sphingobacteriaceae</taxon>
        <taxon>Mucilaginibacter</taxon>
    </lineage>
</organism>
<feature type="signal peptide" evidence="1">
    <location>
        <begin position="1"/>
        <end position="25"/>
    </location>
</feature>
<sequence>MKKSTNFIAAALTAIAIFLGTNVKAQTTPASALRFGIGLEVGAPTGNAHDVSNFELGGTARLQYGLSDNLALTLTSGYYNMFGKEAGNTGIKFNSLGVVPVKAGIKAFFAQNLYFGAEVGAGFEVHTPIPGTEKSTKLILAPGIGYASKSWDVGVRYENFSGQSNNYGLIGLRVAYGFGL</sequence>
<dbReference type="RefSeq" id="WP_321561768.1">
    <property type="nucleotide sequence ID" value="NZ_CP139558.1"/>
</dbReference>
<evidence type="ECO:0008006" key="4">
    <source>
        <dbReference type="Google" id="ProtNLM"/>
    </source>
</evidence>
<name>A0ABZ0THV6_9SPHI</name>
<accession>A0ABZ0THV6</accession>
<keyword evidence="3" id="KW-1185">Reference proteome</keyword>